<dbReference type="Pfam" id="PF11731">
    <property type="entry name" value="Cdd1"/>
    <property type="match status" value="1"/>
</dbReference>
<name>A0A0H3N0E9_CLODC</name>
<evidence type="ECO:0000313" key="2">
    <source>
        <dbReference type="Proteomes" id="UP000002068"/>
    </source>
</evidence>
<organism evidence="1 2">
    <name type="scientific">Clostridioides difficile (strain CD196)</name>
    <name type="common">Peptoclostridium difficile</name>
    <dbReference type="NCBI Taxonomy" id="645462"/>
    <lineage>
        <taxon>Bacteria</taxon>
        <taxon>Bacillati</taxon>
        <taxon>Bacillota</taxon>
        <taxon>Clostridia</taxon>
        <taxon>Peptostreptococcales</taxon>
        <taxon>Peptostreptococcaceae</taxon>
        <taxon>Clostridioides</taxon>
    </lineage>
</organism>
<proteinExistence type="predicted"/>
<dbReference type="EMBL" id="FN538970">
    <property type="protein sequence ID" value="CBA61160.1"/>
    <property type="molecule type" value="Genomic_DNA"/>
</dbReference>
<dbReference type="InterPro" id="IPR021725">
    <property type="entry name" value="Cdd1"/>
</dbReference>
<protein>
    <recommendedName>
        <fullName evidence="3">Pathogenicity locus</fullName>
    </recommendedName>
</protein>
<dbReference type="Proteomes" id="UP000002068">
    <property type="component" value="Chromosome"/>
</dbReference>
<dbReference type="AlphaFoldDB" id="A0A0H3N0E9"/>
<dbReference type="Gene3D" id="1.10.150.20">
    <property type="entry name" value="5' to 3' exonuclease, C-terminal subdomain"/>
    <property type="match status" value="1"/>
</dbReference>
<dbReference type="PATRIC" id="fig|645462.16.peg.652"/>
<dbReference type="SMR" id="A0A0H3N0E9"/>
<dbReference type="KEGG" id="cdc:CD196_0604"/>
<gene>
    <name evidence="1" type="primary">cdd1</name>
    <name evidence="1" type="ordered locus">CD196_0604</name>
</gene>
<dbReference type="HOGENOM" id="CLU_160712_0_0_9"/>
<accession>A0A0H3N0E9</accession>
<dbReference type="GeneID" id="66353162"/>
<reference evidence="1 2" key="1">
    <citation type="journal article" date="2009" name="Genome Biol.">
        <title>Comparative genome and phenotypic analysis of Clostridium difficile 027 strains provides insight into the evolution of a hypervirulent bacterium.</title>
        <authorList>
            <person name="Stabler R.A."/>
            <person name="He M."/>
            <person name="Dawson L."/>
            <person name="Martin M."/>
            <person name="Valiente E."/>
            <person name="Corton C."/>
            <person name="Lawley T.D."/>
            <person name="Sebaihia M."/>
            <person name="Quail M.A."/>
            <person name="Rose G."/>
            <person name="Gerding D.N."/>
            <person name="Gibert M."/>
            <person name="Popoff M.R."/>
            <person name="Parkhill J."/>
            <person name="Dougan G."/>
            <person name="Wren B.W."/>
        </authorList>
    </citation>
    <scope>NUCLEOTIDE SEQUENCE [LARGE SCALE GENOMIC DNA]</scope>
    <source>
        <strain evidence="1 2">CD196</strain>
    </source>
</reference>
<evidence type="ECO:0008006" key="3">
    <source>
        <dbReference type="Google" id="ProtNLM"/>
    </source>
</evidence>
<dbReference type="RefSeq" id="WP_009888450.1">
    <property type="nucleotide sequence ID" value="NC_013315.1"/>
</dbReference>
<evidence type="ECO:0000313" key="1">
    <source>
        <dbReference type="EMBL" id="CBA61160.1"/>
    </source>
</evidence>
<sequence>MGELQKIPGVGKATEKSLIMLGYTTIKSLKDANPAQMYEKECLMRGQHIDRCQLYVYRCAVYFASTENPEPEKLKWWYWKD</sequence>